<dbReference type="PANTHER" id="PTHR30576">
    <property type="entry name" value="COLANIC BIOSYNTHESIS UDP-GLUCOSE LIPID CARRIER TRANSFERASE"/>
    <property type="match status" value="1"/>
</dbReference>
<dbReference type="GO" id="GO:0016780">
    <property type="term" value="F:phosphotransferase activity, for other substituted phosphate groups"/>
    <property type="evidence" value="ECO:0007669"/>
    <property type="project" value="TreeGrafter"/>
</dbReference>
<protein>
    <submittedName>
        <fullName evidence="3">Lipid carrier--UDP-N-acetylgalactosaminyltransferase</fullName>
    </submittedName>
</protein>
<dbReference type="PANTHER" id="PTHR30576:SF10">
    <property type="entry name" value="SLL5057 PROTEIN"/>
    <property type="match status" value="1"/>
</dbReference>
<gene>
    <name evidence="3" type="ORF">BK750_30130</name>
</gene>
<proteinExistence type="inferred from homology"/>
<evidence type="ECO:0000313" key="4">
    <source>
        <dbReference type="Proteomes" id="UP000194853"/>
    </source>
</evidence>
<evidence type="ECO:0000313" key="3">
    <source>
        <dbReference type="EMBL" id="OUB58555.1"/>
    </source>
</evidence>
<name>A0A9X6LW76_BACTJ</name>
<dbReference type="Proteomes" id="UP000194853">
    <property type="component" value="Unassembled WGS sequence"/>
</dbReference>
<evidence type="ECO:0000256" key="1">
    <source>
        <dbReference type="ARBA" id="ARBA00006464"/>
    </source>
</evidence>
<sequence>MKRLLSIILVSISLLIFSPIFILVAIAIKIDSKGPILFKQKRIGINGKHFWIYKFRSMRTDTPNLATDKLGDPNLYITRVGRVLRKTSLDELPQLINILVGEMAVVGPRPALYNQYELIEAREKENVNSIRPGLTGYAQVMGRDFITDKQKVEYDKYYCENVSFILDLKIILRTIINVMKSEGIRG</sequence>
<dbReference type="AlphaFoldDB" id="A0A9X6LW76"/>
<dbReference type="EMBL" id="MOOS01000193">
    <property type="protein sequence ID" value="OUB58555.1"/>
    <property type="molecule type" value="Genomic_DNA"/>
</dbReference>
<dbReference type="Pfam" id="PF02397">
    <property type="entry name" value="Bac_transf"/>
    <property type="match status" value="1"/>
</dbReference>
<comment type="caution">
    <text evidence="3">The sequence shown here is derived from an EMBL/GenBank/DDBJ whole genome shotgun (WGS) entry which is preliminary data.</text>
</comment>
<organism evidence="3 4">
    <name type="scientific">Bacillus thuringiensis subsp. jegathesan</name>
    <dbReference type="NCBI Taxonomy" id="56955"/>
    <lineage>
        <taxon>Bacteria</taxon>
        <taxon>Bacillati</taxon>
        <taxon>Bacillota</taxon>
        <taxon>Bacilli</taxon>
        <taxon>Bacillales</taxon>
        <taxon>Bacillaceae</taxon>
        <taxon>Bacillus</taxon>
        <taxon>Bacillus cereus group</taxon>
    </lineage>
</organism>
<accession>A0A9X6LW76</accession>
<dbReference type="InterPro" id="IPR003362">
    <property type="entry name" value="Bact_transf"/>
</dbReference>
<evidence type="ECO:0000259" key="2">
    <source>
        <dbReference type="Pfam" id="PF02397"/>
    </source>
</evidence>
<reference evidence="3 4" key="1">
    <citation type="submission" date="2016-10" db="EMBL/GenBank/DDBJ databases">
        <title>Comparative genomics of Bacillus thuringiensis reveals a path to pathogens against multiple invertebrate hosts.</title>
        <authorList>
            <person name="Zheng J."/>
            <person name="Gao Q."/>
            <person name="Liu H."/>
            <person name="Peng D."/>
            <person name="Ruan L."/>
            <person name="Sun M."/>
        </authorList>
    </citation>
    <scope>NUCLEOTIDE SEQUENCE [LARGE SCALE GENOMIC DNA]</scope>
    <source>
        <strain evidence="3">BGSC 4CF1</strain>
    </source>
</reference>
<comment type="similarity">
    <text evidence="1">Belongs to the bacterial sugar transferase family.</text>
</comment>
<feature type="domain" description="Bacterial sugar transferase" evidence="2">
    <location>
        <begin position="2"/>
        <end position="180"/>
    </location>
</feature>